<reference evidence="1" key="1">
    <citation type="submission" date="2020-05" db="EMBL/GenBank/DDBJ databases">
        <title>WGS assembly of Panicum virgatum.</title>
        <authorList>
            <person name="Lovell J.T."/>
            <person name="Jenkins J."/>
            <person name="Shu S."/>
            <person name="Juenger T.E."/>
            <person name="Schmutz J."/>
        </authorList>
    </citation>
    <scope>NUCLEOTIDE SEQUENCE</scope>
    <source>
        <strain evidence="1">AP13</strain>
    </source>
</reference>
<dbReference type="Proteomes" id="UP000823388">
    <property type="component" value="Chromosome 5K"/>
</dbReference>
<protein>
    <submittedName>
        <fullName evidence="1">Uncharacterized protein</fullName>
    </submittedName>
</protein>
<proteinExistence type="predicted"/>
<gene>
    <name evidence="1" type="ORF">PVAP13_5KG514700</name>
</gene>
<comment type="caution">
    <text evidence="1">The sequence shown here is derived from an EMBL/GenBank/DDBJ whole genome shotgun (WGS) entry which is preliminary data.</text>
</comment>
<evidence type="ECO:0000313" key="2">
    <source>
        <dbReference type="Proteomes" id="UP000823388"/>
    </source>
</evidence>
<name>A0A8T0SUP1_PANVG</name>
<organism evidence="1 2">
    <name type="scientific">Panicum virgatum</name>
    <name type="common">Blackwell switchgrass</name>
    <dbReference type="NCBI Taxonomy" id="38727"/>
    <lineage>
        <taxon>Eukaryota</taxon>
        <taxon>Viridiplantae</taxon>
        <taxon>Streptophyta</taxon>
        <taxon>Embryophyta</taxon>
        <taxon>Tracheophyta</taxon>
        <taxon>Spermatophyta</taxon>
        <taxon>Magnoliopsida</taxon>
        <taxon>Liliopsida</taxon>
        <taxon>Poales</taxon>
        <taxon>Poaceae</taxon>
        <taxon>PACMAD clade</taxon>
        <taxon>Panicoideae</taxon>
        <taxon>Panicodae</taxon>
        <taxon>Paniceae</taxon>
        <taxon>Panicinae</taxon>
        <taxon>Panicum</taxon>
        <taxon>Panicum sect. Hiantes</taxon>
    </lineage>
</organism>
<evidence type="ECO:0000313" key="1">
    <source>
        <dbReference type="EMBL" id="KAG2600613.1"/>
    </source>
</evidence>
<dbReference type="EMBL" id="CM029045">
    <property type="protein sequence ID" value="KAG2600613.1"/>
    <property type="molecule type" value="Genomic_DNA"/>
</dbReference>
<keyword evidence="2" id="KW-1185">Reference proteome</keyword>
<dbReference type="AlphaFoldDB" id="A0A8T0SUP1"/>
<accession>A0A8T0SUP1</accession>
<sequence length="111" mass="11848">MVESLVCLSAKSDRSFARPKEKWRPPIDGRVKVNTGGAFVEGARHGSGASVIRDHRGFVRAAQARWLGTVGDGGSYCDSGWVSARSRDGVPTCHPGVRLLGVGGRLEDNND</sequence>